<dbReference type="STRING" id="414048.SAMN04489864_103111"/>
<protein>
    <submittedName>
        <fullName evidence="1">Gliding motility-associated C-terminal domain-containing protein</fullName>
    </submittedName>
</protein>
<proteinExistence type="predicted"/>
<dbReference type="Pfam" id="PF13585">
    <property type="entry name" value="CHU_C"/>
    <property type="match status" value="1"/>
</dbReference>
<reference evidence="1 2" key="1">
    <citation type="submission" date="2016-10" db="EMBL/GenBank/DDBJ databases">
        <authorList>
            <person name="de Groot N.N."/>
        </authorList>
    </citation>
    <scope>NUCLEOTIDE SEQUENCE [LARGE SCALE GENOMIC DNA]</scope>
    <source>
        <strain evidence="1 2">DSM 18684</strain>
    </source>
</reference>
<dbReference type="RefSeq" id="WP_090992631.1">
    <property type="nucleotide sequence ID" value="NZ_FOPP01000003.1"/>
</dbReference>
<dbReference type="Gene3D" id="2.60.120.260">
    <property type="entry name" value="Galactose-binding domain-like"/>
    <property type="match status" value="1"/>
</dbReference>
<accession>A0A1I2VLG1</accession>
<dbReference type="NCBIfam" id="TIGR04131">
    <property type="entry name" value="Bac_Flav_CTERM"/>
    <property type="match status" value="1"/>
</dbReference>
<evidence type="ECO:0000313" key="1">
    <source>
        <dbReference type="EMBL" id="SFG89923.1"/>
    </source>
</evidence>
<gene>
    <name evidence="1" type="ORF">SAMN04489864_103111</name>
</gene>
<name>A0A1I2VLG1_9SPHI</name>
<dbReference type="AlphaFoldDB" id="A0A1I2VLG1"/>
<keyword evidence="2" id="KW-1185">Reference proteome</keyword>
<sequence>MTNEIKAQVCEGDLGAPIATAGTDFGSGTTTFGNPLGSSTNYNFVRGTPEDGSYTIVKSTANLNNGWHQNIINHTNDPNGYMMVVNASYTPGIFYQTTVTGLCPNVTYEFAAWVINILNKSGNNPSIKFTIQNNGQTIDEFSTGDIPRHAVTKWEQYGKTFKTPPNVGIITLIMTNENPGGDGNDLALDDITFRACGPKISPVIVNTSSSDINICEGKSETINLAAVVSQVYADPAYQWQINTGSGWSDLTSIDAQTTRLTIKYTNAKAGIYAYQLLVAENANIASPNCRIASSPLTVRVDAKADAGLDKQVHFGKSVKLGGLIHNNNATYHWSPETGLDDPRKLNPIASPTQDITYTLTVQSACGITTDDVFVKVYPKIEIPNTFTPNADGTNDNWHIPALEAFPKHTIKIVNRNGLTVFNNKGSYKPWDGKFNQKDVPVGTYYYTIYLNEDFDTLSGWVFVVR</sequence>
<organism evidence="1 2">
    <name type="scientific">Pedobacter insulae</name>
    <dbReference type="NCBI Taxonomy" id="414048"/>
    <lineage>
        <taxon>Bacteria</taxon>
        <taxon>Pseudomonadati</taxon>
        <taxon>Bacteroidota</taxon>
        <taxon>Sphingobacteriia</taxon>
        <taxon>Sphingobacteriales</taxon>
        <taxon>Sphingobacteriaceae</taxon>
        <taxon>Pedobacter</taxon>
    </lineage>
</organism>
<dbReference type="Proteomes" id="UP000199666">
    <property type="component" value="Unassembled WGS sequence"/>
</dbReference>
<dbReference type="InterPro" id="IPR026341">
    <property type="entry name" value="T9SS_type_B"/>
</dbReference>
<dbReference type="OrthoDB" id="1652165at2"/>
<evidence type="ECO:0000313" key="2">
    <source>
        <dbReference type="Proteomes" id="UP000199666"/>
    </source>
</evidence>
<dbReference type="EMBL" id="FOPP01000003">
    <property type="protein sequence ID" value="SFG89923.1"/>
    <property type="molecule type" value="Genomic_DNA"/>
</dbReference>